<comment type="similarity">
    <text evidence="4">Belongs to the methyltransferase superfamily. YrrT family.</text>
</comment>
<feature type="binding site" evidence="4">
    <location>
        <position position="96"/>
    </location>
    <ligand>
        <name>S-adenosyl-L-methionine</name>
        <dbReference type="ChEBI" id="CHEBI:59789"/>
    </ligand>
</feature>
<dbReference type="PANTHER" id="PTHR43861:SF1">
    <property type="entry name" value="TRANS-ACONITATE 2-METHYLTRANSFERASE"/>
    <property type="match status" value="1"/>
</dbReference>
<dbReference type="SUPFAM" id="SSF53335">
    <property type="entry name" value="S-adenosyl-L-methionine-dependent methyltransferases"/>
    <property type="match status" value="1"/>
</dbReference>
<evidence type="ECO:0000256" key="1">
    <source>
        <dbReference type="ARBA" id="ARBA00022603"/>
    </source>
</evidence>
<dbReference type="Proteomes" id="UP001596170">
    <property type="component" value="Unassembled WGS sequence"/>
</dbReference>
<comment type="function">
    <text evidence="4">Could be a S-adenosyl-L-methionine-dependent methyltransferase.</text>
</comment>
<feature type="binding site" evidence="4">
    <location>
        <position position="53"/>
    </location>
    <ligand>
        <name>S-adenosyl-L-methionine</name>
        <dbReference type="ChEBI" id="CHEBI:59789"/>
    </ligand>
</feature>
<accession>A0ABW1L7Y7</accession>
<protein>
    <recommendedName>
        <fullName evidence="4">Uncharacterized methyltransferase ACFPYN_08090</fullName>
        <ecNumber evidence="4">2.1.1.-</ecNumber>
    </recommendedName>
</protein>
<proteinExistence type="inferred from homology"/>
<dbReference type="RefSeq" id="WP_377733457.1">
    <property type="nucleotide sequence ID" value="NZ_JBHSRI010000009.1"/>
</dbReference>
<keyword evidence="6" id="KW-1185">Reference proteome</keyword>
<gene>
    <name evidence="5" type="ORF">ACFPYN_08090</name>
</gene>
<dbReference type="EC" id="2.1.1.-" evidence="4"/>
<evidence type="ECO:0000313" key="6">
    <source>
        <dbReference type="Proteomes" id="UP001596170"/>
    </source>
</evidence>
<reference evidence="6" key="1">
    <citation type="journal article" date="2019" name="Int. J. Syst. Evol. Microbiol.">
        <title>The Global Catalogue of Microorganisms (GCM) 10K type strain sequencing project: providing services to taxonomists for standard genome sequencing and annotation.</title>
        <authorList>
            <consortium name="The Broad Institute Genomics Platform"/>
            <consortium name="The Broad Institute Genome Sequencing Center for Infectious Disease"/>
            <person name="Wu L."/>
            <person name="Ma J."/>
        </authorList>
    </citation>
    <scope>NUCLEOTIDE SEQUENCE [LARGE SCALE GENOMIC DNA]</scope>
    <source>
        <strain evidence="6">CCUG 54527</strain>
    </source>
</reference>
<dbReference type="EMBL" id="JBHSRI010000009">
    <property type="protein sequence ID" value="MFC6039381.1"/>
    <property type="molecule type" value="Genomic_DNA"/>
</dbReference>
<dbReference type="CDD" id="cd02440">
    <property type="entry name" value="AdoMet_MTases"/>
    <property type="match status" value="1"/>
</dbReference>
<keyword evidence="3 4" id="KW-0949">S-adenosyl-L-methionine</keyword>
<feature type="binding site" evidence="4">
    <location>
        <position position="74"/>
    </location>
    <ligand>
        <name>S-adenosyl-L-methionine</name>
        <dbReference type="ChEBI" id="CHEBI:59789"/>
    </ligand>
</feature>
<dbReference type="GO" id="GO:0008168">
    <property type="term" value="F:methyltransferase activity"/>
    <property type="evidence" value="ECO:0007669"/>
    <property type="project" value="UniProtKB-KW"/>
</dbReference>
<dbReference type="GO" id="GO:0032259">
    <property type="term" value="P:methylation"/>
    <property type="evidence" value="ECO:0007669"/>
    <property type="project" value="UniProtKB-KW"/>
</dbReference>
<keyword evidence="1 4" id="KW-0489">Methyltransferase</keyword>
<keyword evidence="2 4" id="KW-0808">Transferase</keyword>
<name>A0ABW1L7Y7_9BACL</name>
<dbReference type="PANTHER" id="PTHR43861">
    <property type="entry name" value="TRANS-ACONITATE 2-METHYLTRANSFERASE-RELATED"/>
    <property type="match status" value="1"/>
</dbReference>
<organism evidence="5 6">
    <name type="scientific">Paenisporosarcina macmurdoensis</name>
    <dbReference type="NCBI Taxonomy" id="212659"/>
    <lineage>
        <taxon>Bacteria</taxon>
        <taxon>Bacillati</taxon>
        <taxon>Bacillota</taxon>
        <taxon>Bacilli</taxon>
        <taxon>Bacillales</taxon>
        <taxon>Caryophanaceae</taxon>
        <taxon>Paenisporosarcina</taxon>
    </lineage>
</organism>
<sequence length="211" mass="23769">MGREFVEIFDKWVDSYDASVSGQDPEYRDVFEKYDEILSAVAKKSFGTVVEFGTGTGNLTAKLVEAGHSVIGIEPNEAMRTVTAKRFPDLVLIDGDLLAFETPQKVDTFVSSYVFHHLKDHDKEKALSTYAKLLPVGGKIVFADTIFTSEVAKQAQISKERARGYNNVADDLEREYYTTIPILTQAFEKAGFDVHFEQMNDFVWLMDATKK</sequence>
<dbReference type="Gene3D" id="3.40.50.150">
    <property type="entry name" value="Vaccinia Virus protein VP39"/>
    <property type="match status" value="1"/>
</dbReference>
<dbReference type="InterPro" id="IPR029063">
    <property type="entry name" value="SAM-dependent_MTases_sf"/>
</dbReference>
<evidence type="ECO:0000256" key="3">
    <source>
        <dbReference type="ARBA" id="ARBA00022691"/>
    </source>
</evidence>
<dbReference type="HAMAP" id="MF_02100">
    <property type="entry name" value="Methyltr_YrrT"/>
    <property type="match status" value="1"/>
</dbReference>
<evidence type="ECO:0000256" key="4">
    <source>
        <dbReference type="HAMAP-Rule" id="MF_02100"/>
    </source>
</evidence>
<evidence type="ECO:0000313" key="5">
    <source>
        <dbReference type="EMBL" id="MFC6039381.1"/>
    </source>
</evidence>
<evidence type="ECO:0000256" key="2">
    <source>
        <dbReference type="ARBA" id="ARBA00022679"/>
    </source>
</evidence>
<comment type="caution">
    <text evidence="5">The sequence shown here is derived from an EMBL/GenBank/DDBJ whole genome shotgun (WGS) entry which is preliminary data.</text>
</comment>
<dbReference type="InterPro" id="IPR023553">
    <property type="entry name" value="Uncharacterised_MeTfrase_YrrT"/>
</dbReference>
<dbReference type="Pfam" id="PF13489">
    <property type="entry name" value="Methyltransf_23"/>
    <property type="match status" value="1"/>
</dbReference>